<accession>A0AAE6ERP7</accession>
<sequence>MKRNLLFMTIIRAISQQRMKMQVRFICTRRFIQTTQVTDQLFAFLPSSRLSPIRNLFIYII</sequence>
<dbReference type="AlphaFoldDB" id="A0AAE6ERP7"/>
<proteinExistence type="predicted"/>
<gene>
    <name evidence="1" type="ORF">EC80_001425</name>
</gene>
<dbReference type="RefSeq" id="WP_137570166.1">
    <property type="nucleotide sequence ID" value="NZ_CAXSXC010000037.1"/>
</dbReference>
<dbReference type="EMBL" id="CP036546">
    <property type="protein sequence ID" value="QCQ43620.1"/>
    <property type="molecule type" value="Genomic_DNA"/>
</dbReference>
<evidence type="ECO:0000313" key="1">
    <source>
        <dbReference type="EMBL" id="QCQ43620.1"/>
    </source>
</evidence>
<dbReference type="Proteomes" id="UP000036847">
    <property type="component" value="Chromosome"/>
</dbReference>
<name>A0AAE6ERP7_BACFG</name>
<reference evidence="1 2" key="1">
    <citation type="submission" date="2019-03" db="EMBL/GenBank/DDBJ databases">
        <title>Complete genome assembly of MDR B. fragilis.</title>
        <authorList>
            <person name="Sydenham T.V."/>
            <person name="Hasman H."/>
            <person name="Justesen U.S."/>
        </authorList>
    </citation>
    <scope>NUCLEOTIDE SEQUENCE [LARGE SCALE GENOMIC DNA]</scope>
    <source>
        <strain evidence="1 2">DCMSKEJBY0001B</strain>
    </source>
</reference>
<evidence type="ECO:0000313" key="2">
    <source>
        <dbReference type="Proteomes" id="UP000036847"/>
    </source>
</evidence>
<organism evidence="1 2">
    <name type="scientific">Bacteroides fragilis</name>
    <dbReference type="NCBI Taxonomy" id="817"/>
    <lineage>
        <taxon>Bacteria</taxon>
        <taxon>Pseudomonadati</taxon>
        <taxon>Bacteroidota</taxon>
        <taxon>Bacteroidia</taxon>
        <taxon>Bacteroidales</taxon>
        <taxon>Bacteroidaceae</taxon>
        <taxon>Bacteroides</taxon>
    </lineage>
</organism>
<protein>
    <submittedName>
        <fullName evidence="1">Uncharacterized protein</fullName>
    </submittedName>
</protein>